<comment type="caution">
    <text evidence="2">The sequence shown here is derived from an EMBL/GenBank/DDBJ whole genome shotgun (WGS) entry which is preliminary data.</text>
</comment>
<evidence type="ECO:0000259" key="1">
    <source>
        <dbReference type="Pfam" id="PF00005"/>
    </source>
</evidence>
<sequence>MVSPTVDLFSSILALRVSKGCLDRIQTFLRLALTKTVFKRNKNGDGLIHSLNIPNTSVEIKSMPVGARDIEDCAIKVTGLDLRPIIEADLILKTANFNILEVKLTVITGPNGCRKTTLLKALLGEVNFETGFIRIYTSFIAYCSQVP</sequence>
<dbReference type="GeneID" id="92089933"/>
<dbReference type="RefSeq" id="XP_066716139.1">
    <property type="nucleotide sequence ID" value="XM_066856870.1"/>
</dbReference>
<dbReference type="Gene3D" id="3.40.50.300">
    <property type="entry name" value="P-loop containing nucleotide triphosphate hydrolases"/>
    <property type="match status" value="1"/>
</dbReference>
<reference evidence="2 3" key="1">
    <citation type="submission" date="2023-01" db="EMBL/GenBank/DDBJ databases">
        <title>Analysis of 21 Apiospora genomes using comparative genomics revels a genus with tremendous synthesis potential of carbohydrate active enzymes and secondary metabolites.</title>
        <authorList>
            <person name="Sorensen T."/>
        </authorList>
    </citation>
    <scope>NUCLEOTIDE SEQUENCE [LARGE SCALE GENOMIC DNA]</scope>
    <source>
        <strain evidence="2 3">CBS 135458</strain>
    </source>
</reference>
<dbReference type="SUPFAM" id="SSF52540">
    <property type="entry name" value="P-loop containing nucleoside triphosphate hydrolases"/>
    <property type="match status" value="1"/>
</dbReference>
<feature type="domain" description="ABC transporter" evidence="1">
    <location>
        <begin position="92"/>
        <end position="135"/>
    </location>
</feature>
<dbReference type="InterPro" id="IPR027417">
    <property type="entry name" value="P-loop_NTPase"/>
</dbReference>
<evidence type="ECO:0000313" key="3">
    <source>
        <dbReference type="Proteomes" id="UP001480595"/>
    </source>
</evidence>
<organism evidence="2 3">
    <name type="scientific">Apiospora phragmitis</name>
    <dbReference type="NCBI Taxonomy" id="2905665"/>
    <lineage>
        <taxon>Eukaryota</taxon>
        <taxon>Fungi</taxon>
        <taxon>Dikarya</taxon>
        <taxon>Ascomycota</taxon>
        <taxon>Pezizomycotina</taxon>
        <taxon>Sordariomycetes</taxon>
        <taxon>Xylariomycetidae</taxon>
        <taxon>Amphisphaeriales</taxon>
        <taxon>Apiosporaceae</taxon>
        <taxon>Apiospora</taxon>
    </lineage>
</organism>
<accession>A0ABR1VCB1</accession>
<evidence type="ECO:0000313" key="2">
    <source>
        <dbReference type="EMBL" id="KAK8068845.1"/>
    </source>
</evidence>
<keyword evidence="3" id="KW-1185">Reference proteome</keyword>
<dbReference type="EMBL" id="JAQQWL010000006">
    <property type="protein sequence ID" value="KAK8068845.1"/>
    <property type="molecule type" value="Genomic_DNA"/>
</dbReference>
<dbReference type="InterPro" id="IPR003439">
    <property type="entry name" value="ABC_transporter-like_ATP-bd"/>
</dbReference>
<dbReference type="Proteomes" id="UP001480595">
    <property type="component" value="Unassembled WGS sequence"/>
</dbReference>
<proteinExistence type="predicted"/>
<protein>
    <recommendedName>
        <fullName evidence="1">ABC transporter domain-containing protein</fullName>
    </recommendedName>
</protein>
<name>A0ABR1VCB1_9PEZI</name>
<gene>
    <name evidence="2" type="ORF">PG994_005461</name>
</gene>
<dbReference type="Pfam" id="PF00005">
    <property type="entry name" value="ABC_tran"/>
    <property type="match status" value="1"/>
</dbReference>